<evidence type="ECO:0000313" key="2">
    <source>
        <dbReference type="Proteomes" id="UP000054498"/>
    </source>
</evidence>
<keyword evidence="2" id="KW-1185">Reference proteome</keyword>
<accession>A0A0D2J4L2</accession>
<dbReference type="GeneID" id="25730508"/>
<organism evidence="1 2">
    <name type="scientific">Monoraphidium neglectum</name>
    <dbReference type="NCBI Taxonomy" id="145388"/>
    <lineage>
        <taxon>Eukaryota</taxon>
        <taxon>Viridiplantae</taxon>
        <taxon>Chlorophyta</taxon>
        <taxon>core chlorophytes</taxon>
        <taxon>Chlorophyceae</taxon>
        <taxon>CS clade</taxon>
        <taxon>Sphaeropleales</taxon>
        <taxon>Selenastraceae</taxon>
        <taxon>Monoraphidium</taxon>
    </lineage>
</organism>
<protein>
    <submittedName>
        <fullName evidence="1">Uncharacterized protein</fullName>
    </submittedName>
</protein>
<dbReference type="RefSeq" id="XP_013893902.1">
    <property type="nucleotide sequence ID" value="XM_014038448.1"/>
</dbReference>
<dbReference type="SUPFAM" id="SSF52047">
    <property type="entry name" value="RNI-like"/>
    <property type="match status" value="1"/>
</dbReference>
<dbReference type="AlphaFoldDB" id="A0A0D2J4L2"/>
<evidence type="ECO:0000313" key="1">
    <source>
        <dbReference type="EMBL" id="KIY94882.1"/>
    </source>
</evidence>
<sequence length="558" mass="59858">MLDKLSSELLARVLRHLLPQPHDAAAFRRCYVRCGAEMGPLHAARLVCRASAAAAREHLAAAVTLTPRNTRRSRATPDWPRFPGLRVVRVEGWNPKTAPVVLPRDAEQLLGACFGYAPADAGAPLKGFDPGHLSRVTVLKVVRSDIFVDHLASALARLPALKAVTIIGGVRSASKVCRALSGATGLERLALPDVPADAALCAAAGLDGLSRLEALTLGQLNLEVGSLPGGLTAVAFRRQFEIGYHQPVCAWPALFDAASRLVELRGVHLELDTAAALARSAPRLRVLVCTPMGALWAPPRAGPWPCVFPCITHACFFSRYEAAAADIRAAPLPAMLPALEQLASTDVHPYPSFVGLTGLRALSLSDVEFDPFDVEAVQWDALGALPRLTEMDVYLDPRDPVQLAGLVRLTNLEVLKVTVMAFARSDEVHIDMGAVMEAVACLPLLHTVQIKVQQFENGNCMVKWGLSGLRRFAHGAPALHYLSIQVNEWGGVPAPVVGALAMHTGLRRLLVDCSHEEPSAVDALAAEVSAECNSLTIEPYSSSCLVQVCAWREGAWED</sequence>
<name>A0A0D2J4L2_9CHLO</name>
<reference evidence="1 2" key="1">
    <citation type="journal article" date="2013" name="BMC Genomics">
        <title>Reconstruction of the lipid metabolism for the microalga Monoraphidium neglectum from its genome sequence reveals characteristics suitable for biofuel production.</title>
        <authorList>
            <person name="Bogen C."/>
            <person name="Al-Dilaimi A."/>
            <person name="Albersmeier A."/>
            <person name="Wichmann J."/>
            <person name="Grundmann M."/>
            <person name="Rupp O."/>
            <person name="Lauersen K.J."/>
            <person name="Blifernez-Klassen O."/>
            <person name="Kalinowski J."/>
            <person name="Goesmann A."/>
            <person name="Mussgnug J.H."/>
            <person name="Kruse O."/>
        </authorList>
    </citation>
    <scope>NUCLEOTIDE SEQUENCE [LARGE SCALE GENOMIC DNA]</scope>
    <source>
        <strain evidence="1 2">SAG 48.87</strain>
    </source>
</reference>
<gene>
    <name evidence="1" type="ORF">MNEG_13081</name>
</gene>
<dbReference type="Proteomes" id="UP000054498">
    <property type="component" value="Unassembled WGS sequence"/>
</dbReference>
<dbReference type="EMBL" id="KK103830">
    <property type="protein sequence ID" value="KIY94882.1"/>
    <property type="molecule type" value="Genomic_DNA"/>
</dbReference>
<dbReference type="OrthoDB" id="562515at2759"/>
<dbReference type="KEGG" id="mng:MNEG_13081"/>
<proteinExistence type="predicted"/>